<keyword evidence="4" id="KW-0234">DNA repair</keyword>
<dbReference type="InterPro" id="IPR004583">
    <property type="entry name" value="DNA_repair_Rad4"/>
</dbReference>
<feature type="compositionally biased region" description="Polar residues" evidence="6">
    <location>
        <begin position="44"/>
        <end position="61"/>
    </location>
</feature>
<feature type="compositionally biased region" description="Polar residues" evidence="6">
    <location>
        <begin position="961"/>
        <end position="978"/>
    </location>
</feature>
<feature type="region of interest" description="Disordered" evidence="6">
    <location>
        <begin position="114"/>
        <end position="143"/>
    </location>
</feature>
<feature type="domain" description="Rad4 beta-hairpin" evidence="9">
    <location>
        <begin position="678"/>
        <end position="758"/>
    </location>
</feature>
<reference evidence="10 11" key="1">
    <citation type="submission" date="2018-12" db="EMBL/GenBank/DDBJ databases">
        <authorList>
            <person name="Tiukova I."/>
            <person name="Dainat J."/>
        </authorList>
    </citation>
    <scope>NUCLEOTIDE SEQUENCE [LARGE SCALE GENOMIC DNA]</scope>
</reference>
<feature type="compositionally biased region" description="Acidic residues" evidence="6">
    <location>
        <begin position="802"/>
        <end position="816"/>
    </location>
</feature>
<dbReference type="Gene3D" id="2.20.20.110">
    <property type="entry name" value="Rad4, beta-hairpin domain BHD1"/>
    <property type="match status" value="1"/>
</dbReference>
<evidence type="ECO:0000313" key="11">
    <source>
        <dbReference type="Proteomes" id="UP000290900"/>
    </source>
</evidence>
<evidence type="ECO:0000256" key="6">
    <source>
        <dbReference type="SAM" id="MobiDB-lite"/>
    </source>
</evidence>
<organism evidence="10 11">
    <name type="scientific">Brettanomyces naardenensis</name>
    <name type="common">Yeast</name>
    <dbReference type="NCBI Taxonomy" id="13370"/>
    <lineage>
        <taxon>Eukaryota</taxon>
        <taxon>Fungi</taxon>
        <taxon>Dikarya</taxon>
        <taxon>Ascomycota</taxon>
        <taxon>Saccharomycotina</taxon>
        <taxon>Pichiomycetes</taxon>
        <taxon>Pichiales</taxon>
        <taxon>Pichiaceae</taxon>
        <taxon>Brettanomyces</taxon>
    </lineage>
</organism>
<dbReference type="SMART" id="SM01030">
    <property type="entry name" value="BHD_1"/>
    <property type="match status" value="1"/>
</dbReference>
<dbReference type="InterPro" id="IPR038765">
    <property type="entry name" value="Papain-like_cys_pep_sf"/>
</dbReference>
<dbReference type="InterPro" id="IPR036985">
    <property type="entry name" value="Transglutaminase-like_sf"/>
</dbReference>
<comment type="subcellular location">
    <subcellularLocation>
        <location evidence="1">Nucleus</location>
    </subcellularLocation>
</comment>
<dbReference type="SUPFAM" id="SSF54001">
    <property type="entry name" value="Cysteine proteinases"/>
    <property type="match status" value="1"/>
</dbReference>
<dbReference type="EMBL" id="CAACVR010000076">
    <property type="protein sequence ID" value="VEU24370.1"/>
    <property type="molecule type" value="Genomic_DNA"/>
</dbReference>
<feature type="compositionally biased region" description="Basic residues" evidence="6">
    <location>
        <begin position="30"/>
        <end position="39"/>
    </location>
</feature>
<dbReference type="GO" id="GO:0006289">
    <property type="term" value="P:nucleotide-excision repair"/>
    <property type="evidence" value="ECO:0007669"/>
    <property type="project" value="InterPro"/>
</dbReference>
<proteinExistence type="inferred from homology"/>
<dbReference type="InterPro" id="IPR042488">
    <property type="entry name" value="Rad4_BHD3_sf"/>
</dbReference>
<evidence type="ECO:0000259" key="9">
    <source>
        <dbReference type="SMART" id="SM01032"/>
    </source>
</evidence>
<feature type="region of interest" description="Disordered" evidence="6">
    <location>
        <begin position="15"/>
        <end position="64"/>
    </location>
</feature>
<feature type="compositionally biased region" description="Basic and acidic residues" evidence="6">
    <location>
        <begin position="114"/>
        <end position="126"/>
    </location>
</feature>
<sequence length="1107" mass="125318">MSDPRIPSQYKELLKQAFQNGSVPSDNSRRLKRRRKNRSRSPDNGSPSSPGITKEGSASSEEVTEVTRKMYVGSSNSFKLKYIPKVNSREIKEGSSNDAAIVLSSDEDVADFRRNSTKVEGDHNDGEVEVNEDDEDEDDYSDEDDFNAEDFEDVDLEHVPTALPSLHDYEDDDKQISIPLQNTKQANRPKKKKTVVTKEERDFRRTFHMLYIFTMIAHGVCRNAWCSDRDLLESLKGDIPTKIIKEYTDYLSHRQRTDVSTQSKTRKLLDLLKHLMIYWYKSWTVDNYAPVIYKKGWNELNTPAHYQRIGKQEFRTALEQRSGSRDIAAQGFVGLLRSIGLQARMVFSLQPPDFTNLSQLSALAEKHDATERKKIVQQTQSLQKKRGRVLTQHDRLLNSLRVHRPTYTNMRPSDYDDVESKYGNFPVFWCEVWDKDAKHFITIDPIVKKTIEVVRTKSQLEPPNSEIRNNAFYVIGYDRLGGVKDITRRYAEAFNAKVRKKRITREPRGEAWYDAVLRGATTVNRLKLNKIDKFEELEFEEFSLREGMPNSIQDFKNHPVYVIEDQLKANEVLKPKISCGTIRKKNKFNKQGVLIPVYKRKNVRIVRSAKAWYMRGRVLKMGERALKMRVKPKVKKKTVDEDDFQVSEDGDNEDEDVGLYADFQTELFIPPPIVNGEIPKNAFGNIDVYQPWMVPEGCVHIPKDHAEKAARIMGIEYAPAAVGFNFEGDRRSRSVNATVKINGIVTFEEYKDAVELVSQGLEEWEEEKDRRRAELVALRAWKVLLLRLRIVNRLNEEHGEVSEDDVDVDDEYVPSDDSDKFEAEAGGFLLGDVKNVDEDMYFGGAEDELAEMEVSDFQQSTPQNEEAEAASVESEKESLPGEQSTRLNEGLQESGDIDEFGEFMKEAGLEGDEEGENREAGYDTVGNLAAGVVEEETTPTEGSDDRGSSEDESPGGFIMQNDMTETNSYAMNTDGETNLSEERPLSATDDVTLINAAVLKDEEKDLSLTGASSAAPLPATGSITHPAVSIVGNADEDDLVYMGEETGASTSADDDIQITQEIKKPDQHSSVGNPVSPIEVASDSSVIDLDAEYDDDEGYEFEYSDSM</sequence>
<dbReference type="Pfam" id="PF10405">
    <property type="entry name" value="BHD_3"/>
    <property type="match status" value="1"/>
</dbReference>
<dbReference type="Pfam" id="PF03835">
    <property type="entry name" value="Rad4"/>
    <property type="match status" value="1"/>
</dbReference>
<feature type="compositionally biased region" description="Acidic residues" evidence="6">
    <location>
        <begin position="127"/>
        <end position="143"/>
    </location>
</feature>
<evidence type="ECO:0000259" key="8">
    <source>
        <dbReference type="SMART" id="SM01031"/>
    </source>
</evidence>
<keyword evidence="11" id="KW-1185">Reference proteome</keyword>
<feature type="region of interest" description="Disordered" evidence="6">
    <location>
        <begin position="1060"/>
        <end position="1085"/>
    </location>
</feature>
<dbReference type="Pfam" id="PF10404">
    <property type="entry name" value="BHD_2"/>
    <property type="match status" value="1"/>
</dbReference>
<evidence type="ECO:0000256" key="5">
    <source>
        <dbReference type="ARBA" id="ARBA00023242"/>
    </source>
</evidence>
<evidence type="ECO:0000256" key="1">
    <source>
        <dbReference type="ARBA" id="ARBA00004123"/>
    </source>
</evidence>
<dbReference type="InParanoid" id="A0A448YTX3"/>
<dbReference type="PANTHER" id="PTHR12135">
    <property type="entry name" value="DNA REPAIR PROTEIN XP-C / RAD4"/>
    <property type="match status" value="1"/>
</dbReference>
<dbReference type="GO" id="GO:0071942">
    <property type="term" value="C:XPC complex"/>
    <property type="evidence" value="ECO:0007669"/>
    <property type="project" value="TreeGrafter"/>
</dbReference>
<dbReference type="Gene3D" id="3.90.260.10">
    <property type="entry name" value="Transglutaminase-like"/>
    <property type="match status" value="1"/>
</dbReference>
<feature type="domain" description="Rad4 beta-hairpin" evidence="8">
    <location>
        <begin position="606"/>
        <end position="671"/>
    </location>
</feature>
<dbReference type="GO" id="GO:0005737">
    <property type="term" value="C:cytoplasm"/>
    <property type="evidence" value="ECO:0007669"/>
    <property type="project" value="TreeGrafter"/>
</dbReference>
<dbReference type="Gene3D" id="3.30.70.2460">
    <property type="entry name" value="Rad4, beta-hairpin domain BHD3"/>
    <property type="match status" value="1"/>
</dbReference>
<keyword evidence="3" id="KW-0227">DNA damage</keyword>
<dbReference type="PANTHER" id="PTHR12135:SF0">
    <property type="entry name" value="DNA REPAIR PROTEIN COMPLEMENTING XP-C CELLS"/>
    <property type="match status" value="1"/>
</dbReference>
<evidence type="ECO:0000256" key="4">
    <source>
        <dbReference type="ARBA" id="ARBA00023204"/>
    </source>
</evidence>
<feature type="domain" description="Rad4 beta-hairpin" evidence="7">
    <location>
        <begin position="544"/>
        <end position="604"/>
    </location>
</feature>
<dbReference type="InterPro" id="IPR018328">
    <property type="entry name" value="Rad4_beta-hairpin_dom3"/>
</dbReference>
<accession>A0A448YTX3</accession>
<dbReference type="SMART" id="SM01032">
    <property type="entry name" value="BHD_3"/>
    <property type="match status" value="1"/>
</dbReference>
<dbReference type="SMART" id="SM01031">
    <property type="entry name" value="BHD_2"/>
    <property type="match status" value="1"/>
</dbReference>
<dbReference type="AlphaFoldDB" id="A0A448YTX3"/>
<evidence type="ECO:0000313" key="10">
    <source>
        <dbReference type="EMBL" id="VEU24370.1"/>
    </source>
</evidence>
<evidence type="ECO:0000256" key="3">
    <source>
        <dbReference type="ARBA" id="ARBA00022763"/>
    </source>
</evidence>
<keyword evidence="5" id="KW-0539">Nucleus</keyword>
<protein>
    <submittedName>
        <fullName evidence="10">DEKNAAC105552</fullName>
    </submittedName>
</protein>
<gene>
    <name evidence="10" type="ORF">BRENAR_LOCUS5098</name>
</gene>
<dbReference type="Proteomes" id="UP000290900">
    <property type="component" value="Unassembled WGS sequence"/>
</dbReference>
<feature type="region of interest" description="Disordered" evidence="6">
    <location>
        <begin position="853"/>
        <end position="986"/>
    </location>
</feature>
<evidence type="ECO:0000256" key="2">
    <source>
        <dbReference type="ARBA" id="ARBA00009525"/>
    </source>
</evidence>
<dbReference type="GO" id="GO:0003697">
    <property type="term" value="F:single-stranded DNA binding"/>
    <property type="evidence" value="ECO:0007669"/>
    <property type="project" value="TreeGrafter"/>
</dbReference>
<feature type="region of interest" description="Disordered" evidence="6">
    <location>
        <begin position="799"/>
        <end position="819"/>
    </location>
</feature>
<comment type="similarity">
    <text evidence="2">Belongs to the XPC family.</text>
</comment>
<evidence type="ECO:0000259" key="7">
    <source>
        <dbReference type="SMART" id="SM01030"/>
    </source>
</evidence>
<dbReference type="Gene3D" id="3.30.60.290">
    <property type="entry name" value="Rad4, beta-hairpin domain BHD2"/>
    <property type="match status" value="1"/>
</dbReference>
<dbReference type="FunCoup" id="A0A448YTX3">
    <property type="interactions" value="143"/>
</dbReference>
<dbReference type="OrthoDB" id="300780at2759"/>
<dbReference type="GO" id="GO:0006298">
    <property type="term" value="P:mismatch repair"/>
    <property type="evidence" value="ECO:0007669"/>
    <property type="project" value="TreeGrafter"/>
</dbReference>
<dbReference type="Pfam" id="PF10403">
    <property type="entry name" value="BHD_1"/>
    <property type="match status" value="1"/>
</dbReference>
<dbReference type="InterPro" id="IPR018327">
    <property type="entry name" value="BHD_2"/>
</dbReference>
<name>A0A448YTX3_BRENA</name>
<dbReference type="InterPro" id="IPR018325">
    <property type="entry name" value="Rad4/PNGase_transGLS-fold"/>
</dbReference>
<dbReference type="InterPro" id="IPR018326">
    <property type="entry name" value="Rad4_beta-hairpin_dom1"/>
</dbReference>
<dbReference type="GO" id="GO:0003684">
    <property type="term" value="F:damaged DNA binding"/>
    <property type="evidence" value="ECO:0007669"/>
    <property type="project" value="InterPro"/>
</dbReference>
<dbReference type="STRING" id="13370.A0A448YTX3"/>
<dbReference type="GO" id="GO:0000111">
    <property type="term" value="C:nucleotide-excision repair factor 2 complex"/>
    <property type="evidence" value="ECO:0007669"/>
    <property type="project" value="TreeGrafter"/>
</dbReference>